<dbReference type="GO" id="GO:0005886">
    <property type="term" value="C:plasma membrane"/>
    <property type="evidence" value="ECO:0007669"/>
    <property type="project" value="UniProtKB-SubCell"/>
</dbReference>
<dbReference type="PROSITE" id="PS50929">
    <property type="entry name" value="ABC_TM1F"/>
    <property type="match status" value="1"/>
</dbReference>
<protein>
    <recommendedName>
        <fullName evidence="12">ABC transporter, ATP-binding protein</fullName>
    </recommendedName>
</protein>
<keyword evidence="3" id="KW-0547">Nucleotide-binding</keyword>
<dbReference type="InterPro" id="IPR003439">
    <property type="entry name" value="ABC_transporter-like_ATP-bd"/>
</dbReference>
<evidence type="ECO:0000256" key="4">
    <source>
        <dbReference type="ARBA" id="ARBA00022840"/>
    </source>
</evidence>
<feature type="domain" description="ABC transporter" evidence="8">
    <location>
        <begin position="329"/>
        <end position="550"/>
    </location>
</feature>
<evidence type="ECO:0000256" key="1">
    <source>
        <dbReference type="ARBA" id="ARBA00004651"/>
    </source>
</evidence>
<gene>
    <name evidence="10" type="ORF">B7R76_07515</name>
</gene>
<evidence type="ECO:0000313" key="11">
    <source>
        <dbReference type="Proteomes" id="UP000236394"/>
    </source>
</evidence>
<evidence type="ECO:0008006" key="12">
    <source>
        <dbReference type="Google" id="ProtNLM"/>
    </source>
</evidence>
<dbReference type="Pfam" id="PF00005">
    <property type="entry name" value="ABC_tran"/>
    <property type="match status" value="1"/>
</dbReference>
<evidence type="ECO:0000256" key="2">
    <source>
        <dbReference type="ARBA" id="ARBA00022692"/>
    </source>
</evidence>
<feature type="transmembrane region" description="Helical" evidence="7">
    <location>
        <begin position="268"/>
        <end position="289"/>
    </location>
</feature>
<dbReference type="AlphaFoldDB" id="A0A2J8AZC9"/>
<feature type="domain" description="ABC transmembrane type-1" evidence="9">
    <location>
        <begin position="19"/>
        <end position="297"/>
    </location>
</feature>
<feature type="transmembrane region" description="Helical" evidence="7">
    <location>
        <begin position="50"/>
        <end position="71"/>
    </location>
</feature>
<name>A0A2J8AZC9_9FIRM</name>
<dbReference type="InterPro" id="IPR011527">
    <property type="entry name" value="ABC1_TM_dom"/>
</dbReference>
<evidence type="ECO:0000313" key="10">
    <source>
        <dbReference type="EMBL" id="PNH17880.1"/>
    </source>
</evidence>
<sequence>MKFKIEILKKINKITIIELIFSLLYTMCIALIPYVQKELFNGIGNDTKGLLINLGFTYLALILGSATFQYISQYNEWKRDKEFTKYTKDIIFKSIFGRPNYVFREKSVGEYLTITNNNVEIIEDEYLSTCVDVIKSVVQLIIYTLSLVAFVDYRIAISIILASLISVVVPKITAKKLARKRKFYQDSFGNYTDILNDFYLGHMGLDEASKRGITKYHYQRLSETENQKLTFGKFKTFVNIVNGFVMDLVSLTAFIMVAYLLIRNEITIGAGVATFAYIESFIYPIKYILNDINAINSCKEIVLEAKEIGNEYLQNKKEDSCILPEYNEIASLKLKKIEYTINDFYLGPVNIEFKSGNKYLIIGESGSGKTTLLKTIVGQIGHDRGDIYVNNENISNNLSEFASEKVFYITQNSHVFSVPFLEQVTHFNAYDEKDIYSYLNKLPKTMVNRLTNSSNCNELSGGEKQILNILTCALAKKDIILVDEGLSAIDTNTKKIVRDEIIANYNSKIYIEVSHDLGIDNIDYFDYIIRIKEGEVSDVYTKQEYILAKIR</sequence>
<comment type="caution">
    <text evidence="10">The sequence shown here is derived from an EMBL/GenBank/DDBJ whole genome shotgun (WGS) entry which is preliminary data.</text>
</comment>
<dbReference type="InterPro" id="IPR039421">
    <property type="entry name" value="Type_1_exporter"/>
</dbReference>
<keyword evidence="4" id="KW-0067">ATP-binding</keyword>
<dbReference type="SMART" id="SM00382">
    <property type="entry name" value="AAA"/>
    <property type="match status" value="1"/>
</dbReference>
<keyword evidence="6 7" id="KW-0472">Membrane</keyword>
<dbReference type="GO" id="GO:0016887">
    <property type="term" value="F:ATP hydrolysis activity"/>
    <property type="evidence" value="ECO:0007669"/>
    <property type="project" value="InterPro"/>
</dbReference>
<dbReference type="InterPro" id="IPR036640">
    <property type="entry name" value="ABC1_TM_sf"/>
</dbReference>
<dbReference type="Proteomes" id="UP000236394">
    <property type="component" value="Unassembled WGS sequence"/>
</dbReference>
<evidence type="ECO:0000259" key="9">
    <source>
        <dbReference type="PROSITE" id="PS50929"/>
    </source>
</evidence>
<evidence type="ECO:0000256" key="5">
    <source>
        <dbReference type="ARBA" id="ARBA00022989"/>
    </source>
</evidence>
<dbReference type="Gene3D" id="3.40.50.300">
    <property type="entry name" value="P-loop containing nucleotide triphosphate hydrolases"/>
    <property type="match status" value="1"/>
</dbReference>
<organism evidence="10 11">
    <name type="scientific">Mageeibacillus indolicus</name>
    <dbReference type="NCBI Taxonomy" id="884684"/>
    <lineage>
        <taxon>Bacteria</taxon>
        <taxon>Bacillati</taxon>
        <taxon>Bacillota</taxon>
        <taxon>Clostridia</taxon>
        <taxon>Eubacteriales</taxon>
        <taxon>Oscillospiraceae</taxon>
        <taxon>Mageeibacillus</taxon>
    </lineage>
</organism>
<dbReference type="InterPro" id="IPR027417">
    <property type="entry name" value="P-loop_NTPase"/>
</dbReference>
<evidence type="ECO:0000256" key="7">
    <source>
        <dbReference type="SAM" id="Phobius"/>
    </source>
</evidence>
<dbReference type="Pfam" id="PF00664">
    <property type="entry name" value="ABC_membrane"/>
    <property type="match status" value="1"/>
</dbReference>
<feature type="transmembrane region" description="Helical" evidence="7">
    <location>
        <begin position="12"/>
        <end position="35"/>
    </location>
</feature>
<dbReference type="GO" id="GO:0015421">
    <property type="term" value="F:ABC-type oligopeptide transporter activity"/>
    <property type="evidence" value="ECO:0007669"/>
    <property type="project" value="TreeGrafter"/>
</dbReference>
<evidence type="ECO:0000259" key="8">
    <source>
        <dbReference type="PROSITE" id="PS50893"/>
    </source>
</evidence>
<dbReference type="GO" id="GO:0005524">
    <property type="term" value="F:ATP binding"/>
    <property type="evidence" value="ECO:0007669"/>
    <property type="project" value="UniProtKB-KW"/>
</dbReference>
<dbReference type="EMBL" id="NBZD01000005">
    <property type="protein sequence ID" value="PNH17880.1"/>
    <property type="molecule type" value="Genomic_DNA"/>
</dbReference>
<dbReference type="PANTHER" id="PTHR43394">
    <property type="entry name" value="ATP-DEPENDENT PERMEASE MDL1, MITOCHONDRIAL"/>
    <property type="match status" value="1"/>
</dbReference>
<dbReference type="PROSITE" id="PS50893">
    <property type="entry name" value="ABC_TRANSPORTER_2"/>
    <property type="match status" value="1"/>
</dbReference>
<evidence type="ECO:0000256" key="6">
    <source>
        <dbReference type="ARBA" id="ARBA00023136"/>
    </source>
</evidence>
<dbReference type="InterPro" id="IPR003593">
    <property type="entry name" value="AAA+_ATPase"/>
</dbReference>
<feature type="transmembrane region" description="Helical" evidence="7">
    <location>
        <begin position="237"/>
        <end position="262"/>
    </location>
</feature>
<dbReference type="PANTHER" id="PTHR43394:SF1">
    <property type="entry name" value="ATP-BINDING CASSETTE SUB-FAMILY B MEMBER 10, MITOCHONDRIAL"/>
    <property type="match status" value="1"/>
</dbReference>
<dbReference type="Gene3D" id="1.20.1560.10">
    <property type="entry name" value="ABC transporter type 1, transmembrane domain"/>
    <property type="match status" value="1"/>
</dbReference>
<dbReference type="SUPFAM" id="SSF52540">
    <property type="entry name" value="P-loop containing nucleoside triphosphate hydrolases"/>
    <property type="match status" value="1"/>
</dbReference>
<keyword evidence="2 7" id="KW-0812">Transmembrane</keyword>
<dbReference type="SUPFAM" id="SSF90123">
    <property type="entry name" value="ABC transporter transmembrane region"/>
    <property type="match status" value="1"/>
</dbReference>
<reference evidence="11" key="1">
    <citation type="submission" date="2017-04" db="EMBL/GenBank/DDBJ databases">
        <authorList>
            <person name="Bumgarner R.E."/>
            <person name="Fredricks D.N."/>
            <person name="Srinivasan S."/>
        </authorList>
    </citation>
    <scope>NUCLEOTIDE SEQUENCE [LARGE SCALE GENOMIC DNA]</scope>
    <source>
        <strain evidence="11">KA00405</strain>
    </source>
</reference>
<evidence type="ECO:0000256" key="3">
    <source>
        <dbReference type="ARBA" id="ARBA00022741"/>
    </source>
</evidence>
<feature type="transmembrane region" description="Helical" evidence="7">
    <location>
        <begin position="126"/>
        <end position="149"/>
    </location>
</feature>
<proteinExistence type="predicted"/>
<comment type="subcellular location">
    <subcellularLocation>
        <location evidence="1">Cell membrane</location>
        <topology evidence="1">Multi-pass membrane protein</topology>
    </subcellularLocation>
</comment>
<keyword evidence="5 7" id="KW-1133">Transmembrane helix</keyword>
<feature type="transmembrane region" description="Helical" evidence="7">
    <location>
        <begin position="155"/>
        <end position="174"/>
    </location>
</feature>
<dbReference type="RefSeq" id="WP_102892765.1">
    <property type="nucleotide sequence ID" value="NZ_NBZD01000005.1"/>
</dbReference>
<accession>A0A2J8AZC9</accession>